<protein>
    <submittedName>
        <fullName evidence="2">Uncharacterized protein</fullName>
    </submittedName>
</protein>
<sequence length="391" mass="44580">MAVEDYGEVTPLTEHEDWMDISPRSLLDIYALEWDADVVEALQYDEKAGNESQTQANGKDEDVESEASEASTRRKTSSQDKSDSQSPRPKRRRVNRLREELKDLRKVVEGLEMHLRLLKLGRDQSNGSVQAEATTSTQLIQPRAMWKAVALRQHDRRRESELENSRLRMLLDEQMRIAQGLERLIQRSVTSMLNPRYPTPLALNTSPADYAALARATNDLYLLVDQAMNERRFEDLESELREISVHEDSIEMLGGRIAPLSCDLLTGGIWQSFVEPSRLNPSYQAQCVVDIPDYNCSTFTLKLDTVGRRGIFRGNVALRRFQEKSRCVFTIVSYLTRVEPAEVSGLVFRSHGIVERQQGLVNSSLPTFVVPEQYGMTELAKSLMELTANWR</sequence>
<feature type="region of interest" description="Disordered" evidence="1">
    <location>
        <begin position="45"/>
        <end position="97"/>
    </location>
</feature>
<name>A0A8K1FJ29_PYTOL</name>
<organism evidence="2 3">
    <name type="scientific">Pythium oligandrum</name>
    <name type="common">Mycoparasitic fungus</name>
    <dbReference type="NCBI Taxonomy" id="41045"/>
    <lineage>
        <taxon>Eukaryota</taxon>
        <taxon>Sar</taxon>
        <taxon>Stramenopiles</taxon>
        <taxon>Oomycota</taxon>
        <taxon>Peronosporomycetes</taxon>
        <taxon>Pythiales</taxon>
        <taxon>Pythiaceae</taxon>
        <taxon>Pythium</taxon>
    </lineage>
</organism>
<evidence type="ECO:0000313" key="3">
    <source>
        <dbReference type="Proteomes" id="UP000794436"/>
    </source>
</evidence>
<keyword evidence="3" id="KW-1185">Reference proteome</keyword>
<reference evidence="2" key="1">
    <citation type="submission" date="2019-03" db="EMBL/GenBank/DDBJ databases">
        <title>Long read genome sequence of the mycoparasitic Pythium oligandrum ATCC 38472 isolated from sugarbeet rhizosphere.</title>
        <authorList>
            <person name="Gaulin E."/>
        </authorList>
    </citation>
    <scope>NUCLEOTIDE SEQUENCE</scope>
    <source>
        <strain evidence="2">ATCC 38472_TT</strain>
    </source>
</reference>
<dbReference type="AlphaFoldDB" id="A0A8K1FJ29"/>
<evidence type="ECO:0000313" key="2">
    <source>
        <dbReference type="EMBL" id="TMW65640.1"/>
    </source>
</evidence>
<dbReference type="PANTHER" id="PTHR35796">
    <property type="entry name" value="HYPOTHETICAL CYTOSOLIC PROTEIN"/>
    <property type="match status" value="1"/>
</dbReference>
<gene>
    <name evidence="2" type="ORF">Poli38472_008282</name>
</gene>
<dbReference type="EMBL" id="SPLM01000037">
    <property type="protein sequence ID" value="TMW65640.1"/>
    <property type="molecule type" value="Genomic_DNA"/>
</dbReference>
<dbReference type="PANTHER" id="PTHR35796:SF3">
    <property type="entry name" value="BHLH DOMAIN-CONTAINING PROTEIN"/>
    <property type="match status" value="1"/>
</dbReference>
<accession>A0A8K1FJ29</accession>
<proteinExistence type="predicted"/>
<evidence type="ECO:0000256" key="1">
    <source>
        <dbReference type="SAM" id="MobiDB-lite"/>
    </source>
</evidence>
<dbReference type="Proteomes" id="UP000794436">
    <property type="component" value="Unassembled WGS sequence"/>
</dbReference>
<comment type="caution">
    <text evidence="2">The sequence shown here is derived from an EMBL/GenBank/DDBJ whole genome shotgun (WGS) entry which is preliminary data.</text>
</comment>